<dbReference type="GO" id="GO:0005826">
    <property type="term" value="C:actomyosin contractile ring"/>
    <property type="evidence" value="ECO:0007669"/>
    <property type="project" value="TreeGrafter"/>
</dbReference>
<keyword evidence="2" id="KW-0175">Coiled coil</keyword>
<feature type="domain" description="GIT Spa2 homology (SHD)" evidence="4">
    <location>
        <begin position="92"/>
        <end position="122"/>
    </location>
</feature>
<dbReference type="GeneID" id="96903145"/>
<dbReference type="GO" id="GO:0043332">
    <property type="term" value="C:mating projection tip"/>
    <property type="evidence" value="ECO:0007669"/>
    <property type="project" value="TreeGrafter"/>
</dbReference>
<dbReference type="GO" id="GO:0005078">
    <property type="term" value="F:MAP-kinase scaffold activity"/>
    <property type="evidence" value="ECO:0007669"/>
    <property type="project" value="TreeGrafter"/>
</dbReference>
<dbReference type="InterPro" id="IPR013724">
    <property type="entry name" value="GIT_SHD"/>
</dbReference>
<dbReference type="STRING" id="1064592.G0VDK2"/>
<dbReference type="PANTHER" id="PTHR21601:SF0">
    <property type="entry name" value="PROTEIN SPA2-RELATED"/>
    <property type="match status" value="1"/>
</dbReference>
<dbReference type="AlphaFoldDB" id="G0VDK2"/>
<name>G0VDK2_NAUCA</name>
<dbReference type="RefSeq" id="XP_003675928.1">
    <property type="nucleotide sequence ID" value="XM_003675880.1"/>
</dbReference>
<dbReference type="OrthoDB" id="5588096at2759"/>
<dbReference type="eggNOG" id="ENOG502QS1N">
    <property type="taxonomic scope" value="Eukaryota"/>
</dbReference>
<evidence type="ECO:0000313" key="5">
    <source>
        <dbReference type="EMBL" id="CCC69564.1"/>
    </source>
</evidence>
<dbReference type="EMBL" id="HE576754">
    <property type="protein sequence ID" value="CCC69564.1"/>
    <property type="molecule type" value="Genomic_DNA"/>
</dbReference>
<gene>
    <name evidence="5" type="primary">NCAS0C05740</name>
    <name evidence="5" type="ordered locus">NCAS_0C05740</name>
</gene>
<feature type="domain" description="GIT Spa2 homology (SHD)" evidence="4">
    <location>
        <begin position="39"/>
        <end position="69"/>
    </location>
</feature>
<dbReference type="GO" id="GO:0036267">
    <property type="term" value="P:invasive filamentous growth"/>
    <property type="evidence" value="ECO:0007669"/>
    <property type="project" value="TreeGrafter"/>
</dbReference>
<feature type="region of interest" description="Disordered" evidence="3">
    <location>
        <begin position="564"/>
        <end position="598"/>
    </location>
</feature>
<evidence type="ECO:0000313" key="6">
    <source>
        <dbReference type="Proteomes" id="UP000001640"/>
    </source>
</evidence>
<sequence>MSQSDESMEQELSNFYQTLKQSIQDPNSTTANTLRAQKARGKLSKLSIAQVYELTTDVHDELQRRTATKKGQQQQHEYLLPRAEFHTKRNQARQKLATLSGTRFDDLLHDIFGELQRRGFDKLRKIEPSKPLQSSVVKPLKAQIDWSSSEGEEDETEEDEVKIHKTLDLDDVSNLETNVQRKRQLNNEISQQEISSIRSSMTPDDDTTPLLPHQKFNNNNNISKDNVLKLNSKIDEYINSTNSIDDTINLNHSPVSKHAEFKRLSRPIRDSQVINNIQLQLSNLTIQNEKLSIENETLKQTIIELQLHAKADPVKEKQFIKPSYVNPKRLAKYIDSQGFIPLDAIDIIYKWIYKFFDVMANANTSEDDDPKAQKKTSKQLFEVISKISHNISQILLLVDVPEFQDQVVLLRASLSHAITSIRYYSIYGPLLPKITIQAAVSEVAFAFCQLVSKCKIRMPPHPTPSMAKEPYIETPKLPDFNESSPKAINSPANFAMFLHHDKDQGEQRNGAIPGTTRSPVKLLKISEKVNSANNSSNNVSIDSDSRTPSNNVIFSQVINKVTNGKSIEENNKRNPNGVLSPRLTPINTGQPPAPRNLRGSHHIDNVNHQIPIDQQRIATEKIKTFESSNGIGLRIRSPHINNDRTQSSKKGNSIFDINDENNSISDLLVYLEPQTMRVIQNTQKLLDYIKSENSRQIDLRQLSNSIAILIRRMTHATKNVMSQSRYFKLRENGKWIIDSLDDCIKRITQVCQLNENGSLNEGVTGDFALAGQILKQKLAGIAFDLSKCTKELVKVVEDTGKL</sequence>
<dbReference type="Proteomes" id="UP000001640">
    <property type="component" value="Chromosome 3"/>
</dbReference>
<organism evidence="5 6">
    <name type="scientific">Naumovozyma castellii</name>
    <name type="common">Yeast</name>
    <name type="synonym">Saccharomyces castellii</name>
    <dbReference type="NCBI Taxonomy" id="27288"/>
    <lineage>
        <taxon>Eukaryota</taxon>
        <taxon>Fungi</taxon>
        <taxon>Dikarya</taxon>
        <taxon>Ascomycota</taxon>
        <taxon>Saccharomycotina</taxon>
        <taxon>Saccharomycetes</taxon>
        <taxon>Saccharomycetales</taxon>
        <taxon>Saccharomycetaceae</taxon>
        <taxon>Naumovozyma</taxon>
    </lineage>
</organism>
<dbReference type="InterPro" id="IPR039892">
    <property type="entry name" value="Spa2/Sph1"/>
</dbReference>
<reference evidence="5 6" key="1">
    <citation type="journal article" date="2011" name="Proc. Natl. Acad. Sci. U.S.A.">
        <title>Evolutionary erosion of yeast sex chromosomes by mating-type switching accidents.</title>
        <authorList>
            <person name="Gordon J.L."/>
            <person name="Armisen D."/>
            <person name="Proux-Wera E."/>
            <person name="Oheigeartaigh S.S."/>
            <person name="Byrne K.P."/>
            <person name="Wolfe K.H."/>
        </authorList>
    </citation>
    <scope>NUCLEOTIDE SEQUENCE [LARGE SCALE GENOMIC DNA]</scope>
    <source>
        <strain evidence="6">ATCC 76901 / BCRC 22586 / CBS 4309 / NBRC 1992 / NRRL Y-12630</strain>
    </source>
</reference>
<dbReference type="PANTHER" id="PTHR21601">
    <property type="entry name" value="SPA2 PROTEIN"/>
    <property type="match status" value="1"/>
</dbReference>
<accession>G0VDK2</accession>
<dbReference type="InterPro" id="IPR022018">
    <property type="entry name" value="GIT1_C"/>
</dbReference>
<dbReference type="InParanoid" id="G0VDK2"/>
<dbReference type="GO" id="GO:0005935">
    <property type="term" value="C:cellular bud neck"/>
    <property type="evidence" value="ECO:0007669"/>
    <property type="project" value="TreeGrafter"/>
</dbReference>
<dbReference type="GO" id="GO:1902716">
    <property type="term" value="C:cell cortex of growing cell tip"/>
    <property type="evidence" value="ECO:0007669"/>
    <property type="project" value="TreeGrafter"/>
</dbReference>
<evidence type="ECO:0000256" key="1">
    <source>
        <dbReference type="ARBA" id="ARBA00022737"/>
    </source>
</evidence>
<proteinExistence type="predicted"/>
<dbReference type="HOGENOM" id="CLU_002012_0_0_1"/>
<dbReference type="Pfam" id="PF08518">
    <property type="entry name" value="GIT_SHD"/>
    <property type="match status" value="2"/>
</dbReference>
<feature type="coiled-coil region" evidence="2">
    <location>
        <begin position="274"/>
        <end position="308"/>
    </location>
</feature>
<feature type="compositionally biased region" description="Low complexity" evidence="3">
    <location>
        <begin position="188"/>
        <end position="200"/>
    </location>
</feature>
<evidence type="ECO:0000256" key="3">
    <source>
        <dbReference type="SAM" id="MobiDB-lite"/>
    </source>
</evidence>
<keyword evidence="6" id="KW-1185">Reference proteome</keyword>
<evidence type="ECO:0000256" key="2">
    <source>
        <dbReference type="SAM" id="Coils"/>
    </source>
</evidence>
<dbReference type="Pfam" id="PF12205">
    <property type="entry name" value="GIT1_C"/>
    <property type="match status" value="1"/>
</dbReference>
<protein>
    <recommendedName>
        <fullName evidence="4">GIT Spa2 homology (SHD) domain-containing protein</fullName>
    </recommendedName>
</protein>
<feature type="region of interest" description="Disordered" evidence="3">
    <location>
        <begin position="180"/>
        <end position="206"/>
    </location>
</feature>
<keyword evidence="1" id="KW-0677">Repeat</keyword>
<dbReference type="GO" id="GO:0000131">
    <property type="term" value="C:incipient cellular bud site"/>
    <property type="evidence" value="ECO:0007669"/>
    <property type="project" value="TreeGrafter"/>
</dbReference>
<dbReference type="OMA" id="NIEADAM"/>
<dbReference type="Gene3D" id="1.20.120.330">
    <property type="entry name" value="Nucleotidyltransferases domain 2"/>
    <property type="match status" value="1"/>
</dbReference>
<dbReference type="GO" id="GO:0005934">
    <property type="term" value="C:cellular bud tip"/>
    <property type="evidence" value="ECO:0007669"/>
    <property type="project" value="TreeGrafter"/>
</dbReference>
<reference key="2">
    <citation type="submission" date="2011-08" db="EMBL/GenBank/DDBJ databases">
        <title>Genome sequence of Naumovozyma castellii.</title>
        <authorList>
            <person name="Gordon J.L."/>
            <person name="Armisen D."/>
            <person name="Proux-Wera E."/>
            <person name="OhEigeartaigh S.S."/>
            <person name="Byrne K.P."/>
            <person name="Wolfe K.H."/>
        </authorList>
    </citation>
    <scope>NUCLEOTIDE SEQUENCE</scope>
    <source>
        <strain>Type strain:CBS 4309</strain>
    </source>
</reference>
<dbReference type="SMART" id="SM00555">
    <property type="entry name" value="GIT"/>
    <property type="match status" value="2"/>
</dbReference>
<dbReference type="GO" id="GO:0007124">
    <property type="term" value="P:pseudohyphal growth"/>
    <property type="evidence" value="ECO:0007669"/>
    <property type="project" value="TreeGrafter"/>
</dbReference>
<dbReference type="GO" id="GO:0007121">
    <property type="term" value="P:bipolar cellular bud site selection"/>
    <property type="evidence" value="ECO:0007669"/>
    <property type="project" value="TreeGrafter"/>
</dbReference>
<dbReference type="KEGG" id="ncs:NCAS_0C05740"/>
<evidence type="ECO:0000259" key="4">
    <source>
        <dbReference type="SMART" id="SM00555"/>
    </source>
</evidence>